<dbReference type="InterPro" id="IPR009959">
    <property type="entry name" value="Cyclase_SnoaL-like"/>
</dbReference>
<dbReference type="EMBL" id="CP113088">
    <property type="protein sequence ID" value="WAC02839.1"/>
    <property type="molecule type" value="Genomic_DNA"/>
</dbReference>
<dbReference type="AlphaFoldDB" id="A0A9E8SEZ7"/>
<sequence>MKHLIYLFLALFVLASCQKDEDTLSKSENSEEHMNALDEDLLRNTIASIAASWNTNDPSLFNSHTSVDIIRNTNGKRAANNQKEYDRTNRQPFLDAFPNFNVAITDTHIVGNIVYTNWTVSGTNIGEYRGNPPTGKDIKLHGISVWTFNDDGKLMQEDAYFDRLSLFQQLGYQEVPPLTQ</sequence>
<name>A0A9E8SEZ7_9FLAO</name>
<dbReference type="Proteomes" id="UP001164705">
    <property type="component" value="Chromosome"/>
</dbReference>
<dbReference type="InterPro" id="IPR032710">
    <property type="entry name" value="NTF2-like_dom_sf"/>
</dbReference>
<gene>
    <name evidence="1" type="ORF">N7U66_04175</name>
</gene>
<evidence type="ECO:0000313" key="1">
    <source>
        <dbReference type="EMBL" id="WAC02839.1"/>
    </source>
</evidence>
<dbReference type="KEGG" id="lnu:N7U66_04175"/>
<dbReference type="SUPFAM" id="SSF54427">
    <property type="entry name" value="NTF2-like"/>
    <property type="match status" value="1"/>
</dbReference>
<dbReference type="RefSeq" id="WP_267677439.1">
    <property type="nucleotide sequence ID" value="NZ_CP113088.1"/>
</dbReference>
<evidence type="ECO:0000313" key="2">
    <source>
        <dbReference type="Proteomes" id="UP001164705"/>
    </source>
</evidence>
<dbReference type="Pfam" id="PF07366">
    <property type="entry name" value="SnoaL"/>
    <property type="match status" value="1"/>
</dbReference>
<dbReference type="GO" id="GO:0030638">
    <property type="term" value="P:polyketide metabolic process"/>
    <property type="evidence" value="ECO:0007669"/>
    <property type="project" value="InterPro"/>
</dbReference>
<reference evidence="1" key="1">
    <citation type="submission" date="2022-11" db="EMBL/GenBank/DDBJ databases">
        <title>Lacinutrix neustonica HL-RS19T sp. nov., isolated from the surface microlayer sample of brackish Lake Shihwa.</title>
        <authorList>
            <person name="Choi J.Y."/>
            <person name="Hwang C.Y."/>
        </authorList>
    </citation>
    <scope>NUCLEOTIDE SEQUENCE</scope>
    <source>
        <strain evidence="1">HL-RS19</strain>
    </source>
</reference>
<dbReference type="PANTHER" id="PTHR38436">
    <property type="entry name" value="POLYKETIDE CYCLASE SNOAL-LIKE DOMAIN"/>
    <property type="match status" value="1"/>
</dbReference>
<accession>A0A9E8SEZ7</accession>
<dbReference type="PANTHER" id="PTHR38436:SF1">
    <property type="entry name" value="ESTER CYCLASE"/>
    <property type="match status" value="1"/>
</dbReference>
<organism evidence="1 2">
    <name type="scientific">Lacinutrix neustonica</name>
    <dbReference type="NCBI Taxonomy" id="2980107"/>
    <lineage>
        <taxon>Bacteria</taxon>
        <taxon>Pseudomonadati</taxon>
        <taxon>Bacteroidota</taxon>
        <taxon>Flavobacteriia</taxon>
        <taxon>Flavobacteriales</taxon>
        <taxon>Flavobacteriaceae</taxon>
        <taxon>Lacinutrix</taxon>
    </lineage>
</organism>
<dbReference type="PROSITE" id="PS51257">
    <property type="entry name" value="PROKAR_LIPOPROTEIN"/>
    <property type="match status" value="1"/>
</dbReference>
<dbReference type="Gene3D" id="3.10.450.50">
    <property type="match status" value="1"/>
</dbReference>
<protein>
    <submittedName>
        <fullName evidence="1">Ester cyclase</fullName>
    </submittedName>
</protein>
<proteinExistence type="predicted"/>
<keyword evidence="2" id="KW-1185">Reference proteome</keyword>